<proteinExistence type="predicted"/>
<dbReference type="Proteomes" id="UP000527355">
    <property type="component" value="Unassembled WGS sequence"/>
</dbReference>
<accession>A0A7J7S2E3</accession>
<name>A0A7J7S2E3_MYOMY</name>
<protein>
    <submittedName>
        <fullName evidence="1">Uncharacterized protein</fullName>
    </submittedName>
</protein>
<sequence>MTRLQILVQSWAFGQGPGIRTATRKAFGLTLEVDWGQQHQGELVFPGWAPSLVQRTIPMGTGPLVQLSLDFQGWDESAWGRRALCSLPSAEPETALVGLPVDGVLAGKHLTIPLRPQTTQIHPPTFVTS</sequence>
<reference evidence="1 2" key="1">
    <citation type="journal article" date="2020" name="Nature">
        <title>Six reference-quality genomes reveal evolution of bat adaptations.</title>
        <authorList>
            <person name="Jebb D."/>
            <person name="Huang Z."/>
            <person name="Pippel M."/>
            <person name="Hughes G.M."/>
            <person name="Lavrichenko K."/>
            <person name="Devanna P."/>
            <person name="Winkler S."/>
            <person name="Jermiin L.S."/>
            <person name="Skirmuntt E.C."/>
            <person name="Katzourakis A."/>
            <person name="Burkitt-Gray L."/>
            <person name="Ray D.A."/>
            <person name="Sullivan K.A.M."/>
            <person name="Roscito J.G."/>
            <person name="Kirilenko B.M."/>
            <person name="Davalos L.M."/>
            <person name="Corthals A.P."/>
            <person name="Power M.L."/>
            <person name="Jones G."/>
            <person name="Ransome R.D."/>
            <person name="Dechmann D.K.N."/>
            <person name="Locatelli A.G."/>
            <person name="Puechmaille S.J."/>
            <person name="Fedrigo O."/>
            <person name="Jarvis E.D."/>
            <person name="Hiller M."/>
            <person name="Vernes S.C."/>
            <person name="Myers E.W."/>
            <person name="Teeling E.C."/>
        </authorList>
    </citation>
    <scope>NUCLEOTIDE SEQUENCE [LARGE SCALE GENOMIC DNA]</scope>
    <source>
        <strain evidence="1">MMyoMyo1</strain>
        <tissue evidence="1">Flight muscle</tissue>
    </source>
</reference>
<dbReference type="EMBL" id="JABWUV010000020">
    <property type="protein sequence ID" value="KAF6282407.1"/>
    <property type="molecule type" value="Genomic_DNA"/>
</dbReference>
<keyword evidence="2" id="KW-1185">Reference proteome</keyword>
<gene>
    <name evidence="1" type="ORF">mMyoMyo1_010052</name>
</gene>
<evidence type="ECO:0000313" key="1">
    <source>
        <dbReference type="EMBL" id="KAF6282407.1"/>
    </source>
</evidence>
<dbReference type="AlphaFoldDB" id="A0A7J7S2E3"/>
<evidence type="ECO:0000313" key="2">
    <source>
        <dbReference type="Proteomes" id="UP000527355"/>
    </source>
</evidence>
<organism evidence="1 2">
    <name type="scientific">Myotis myotis</name>
    <name type="common">Greater mouse-eared bat</name>
    <name type="synonym">Vespertilio myotis</name>
    <dbReference type="NCBI Taxonomy" id="51298"/>
    <lineage>
        <taxon>Eukaryota</taxon>
        <taxon>Metazoa</taxon>
        <taxon>Chordata</taxon>
        <taxon>Craniata</taxon>
        <taxon>Vertebrata</taxon>
        <taxon>Euteleostomi</taxon>
        <taxon>Mammalia</taxon>
        <taxon>Eutheria</taxon>
        <taxon>Laurasiatheria</taxon>
        <taxon>Chiroptera</taxon>
        <taxon>Yangochiroptera</taxon>
        <taxon>Vespertilionidae</taxon>
        <taxon>Myotis</taxon>
    </lineage>
</organism>
<comment type="caution">
    <text evidence="1">The sequence shown here is derived from an EMBL/GenBank/DDBJ whole genome shotgun (WGS) entry which is preliminary data.</text>
</comment>